<reference evidence="14" key="1">
    <citation type="submission" date="2018-09" db="EMBL/GenBank/DDBJ databases">
        <title>Paracoccus onubensis nov. sp. a moderate halophilic bacterium isolated from Gruta de las Maravillas (Aracena, Spain).</title>
        <authorList>
            <person name="Jurado V."/>
            <person name="Gutierrez-Patricio S."/>
            <person name="Gonzalez-Pimentel J.L."/>
            <person name="Miller A.Z."/>
            <person name="Laiz L."/>
            <person name="Saiz-Jimenez C."/>
        </authorList>
    </citation>
    <scope>NUCLEOTIDE SEQUENCE [LARGE SCALE GENOMIC DNA]</scope>
    <source>
        <strain evidence="14">DSM 26381</strain>
    </source>
</reference>
<protein>
    <recommendedName>
        <fullName evidence="3">pyruvate kinase</fullName>
        <ecNumber evidence="3">2.7.1.40</ecNumber>
    </recommendedName>
</protein>
<dbReference type="AlphaFoldDB" id="A0A419AAZ5"/>
<evidence type="ECO:0000259" key="12">
    <source>
        <dbReference type="Pfam" id="PF00224"/>
    </source>
</evidence>
<evidence type="ECO:0000256" key="8">
    <source>
        <dbReference type="ARBA" id="ARBA00022840"/>
    </source>
</evidence>
<evidence type="ECO:0000256" key="1">
    <source>
        <dbReference type="ARBA" id="ARBA00004997"/>
    </source>
</evidence>
<dbReference type="InterPro" id="IPR015813">
    <property type="entry name" value="Pyrv/PenolPyrv_kinase-like_dom"/>
</dbReference>
<dbReference type="Gene3D" id="3.20.20.60">
    <property type="entry name" value="Phosphoenolpyruvate-binding domains"/>
    <property type="match status" value="1"/>
</dbReference>
<evidence type="ECO:0000313" key="14">
    <source>
        <dbReference type="Proteomes" id="UP000283587"/>
    </source>
</evidence>
<dbReference type="Gene3D" id="2.40.33.10">
    <property type="entry name" value="PK beta-barrel domain-like"/>
    <property type="match status" value="1"/>
</dbReference>
<evidence type="ECO:0000256" key="5">
    <source>
        <dbReference type="ARBA" id="ARBA00022723"/>
    </source>
</evidence>
<evidence type="ECO:0000256" key="9">
    <source>
        <dbReference type="ARBA" id="ARBA00022842"/>
    </source>
</evidence>
<keyword evidence="4" id="KW-0808">Transferase</keyword>
<name>A0A419AAZ5_9RHOB</name>
<dbReference type="InterPro" id="IPR015806">
    <property type="entry name" value="Pyrv_Knase_insert_dom_sf"/>
</dbReference>
<dbReference type="Proteomes" id="UP000283587">
    <property type="component" value="Unassembled WGS sequence"/>
</dbReference>
<keyword evidence="6" id="KW-0547">Nucleotide-binding</keyword>
<dbReference type="GO" id="GO:0005524">
    <property type="term" value="F:ATP binding"/>
    <property type="evidence" value="ECO:0007669"/>
    <property type="project" value="UniProtKB-KW"/>
</dbReference>
<dbReference type="RefSeq" id="WP_119896744.1">
    <property type="nucleotide sequence ID" value="NZ_QNRC01000004.1"/>
</dbReference>
<evidence type="ECO:0000256" key="6">
    <source>
        <dbReference type="ARBA" id="ARBA00022741"/>
    </source>
</evidence>
<dbReference type="SUPFAM" id="SSF51621">
    <property type="entry name" value="Phosphoenolpyruvate/pyruvate domain"/>
    <property type="match status" value="1"/>
</dbReference>
<evidence type="ECO:0000256" key="4">
    <source>
        <dbReference type="ARBA" id="ARBA00022679"/>
    </source>
</evidence>
<evidence type="ECO:0000256" key="11">
    <source>
        <dbReference type="ARBA" id="ARBA00023317"/>
    </source>
</evidence>
<sequence>MPKACPTGAATRVLAGGRILDRKGVNLPDTVVTLPALTEKDRVDLEFGLSLGVDWVGLSFVQWPEDLAEAKGLIQGCAGLIAKIEKPSALDCLHGILAALLVGYEPACKIAPVAG</sequence>
<dbReference type="UniPathway" id="UPA00109">
    <property type="reaction ID" value="UER00188"/>
</dbReference>
<keyword evidence="9" id="KW-0460">Magnesium</keyword>
<dbReference type="GO" id="GO:0016301">
    <property type="term" value="F:kinase activity"/>
    <property type="evidence" value="ECO:0007669"/>
    <property type="project" value="UniProtKB-KW"/>
</dbReference>
<gene>
    <name evidence="13" type="ORF">D3P05_03225</name>
</gene>
<proteinExistence type="inferred from homology"/>
<organism evidence="13 14">
    <name type="scientific">Paracoccus siganidrum</name>
    <dbReference type="NCBI Taxonomy" id="1276757"/>
    <lineage>
        <taxon>Bacteria</taxon>
        <taxon>Pseudomonadati</taxon>
        <taxon>Pseudomonadota</taxon>
        <taxon>Alphaproteobacteria</taxon>
        <taxon>Rhodobacterales</taxon>
        <taxon>Paracoccaceae</taxon>
        <taxon>Paracoccus</taxon>
    </lineage>
</organism>
<comment type="similarity">
    <text evidence="2">Belongs to the pyruvate kinase family.</text>
</comment>
<evidence type="ECO:0000256" key="2">
    <source>
        <dbReference type="ARBA" id="ARBA00008663"/>
    </source>
</evidence>
<comment type="pathway">
    <text evidence="1">Carbohydrate degradation; glycolysis; pyruvate from D-glyceraldehyde 3-phosphate: step 5/5.</text>
</comment>
<accession>A0A419AAZ5</accession>
<dbReference type="Pfam" id="PF00224">
    <property type="entry name" value="PK"/>
    <property type="match status" value="1"/>
</dbReference>
<dbReference type="OrthoDB" id="9812123at2"/>
<comment type="caution">
    <text evidence="13">The sequence shown here is derived from an EMBL/GenBank/DDBJ whole genome shotgun (WGS) entry which is preliminary data.</text>
</comment>
<keyword evidence="5" id="KW-0479">Metal-binding</keyword>
<dbReference type="InterPro" id="IPR015793">
    <property type="entry name" value="Pyrv_Knase_brl"/>
</dbReference>
<keyword evidence="10" id="KW-0324">Glycolysis</keyword>
<dbReference type="GO" id="GO:0030955">
    <property type="term" value="F:potassium ion binding"/>
    <property type="evidence" value="ECO:0007669"/>
    <property type="project" value="InterPro"/>
</dbReference>
<keyword evidence="8" id="KW-0067">ATP-binding</keyword>
<keyword evidence="7" id="KW-0418">Kinase</keyword>
<dbReference type="InterPro" id="IPR001697">
    <property type="entry name" value="Pyr_Knase"/>
</dbReference>
<feature type="domain" description="Pyruvate kinase barrel" evidence="12">
    <location>
        <begin position="10"/>
        <end position="98"/>
    </location>
</feature>
<dbReference type="PANTHER" id="PTHR11817">
    <property type="entry name" value="PYRUVATE KINASE"/>
    <property type="match status" value="1"/>
</dbReference>
<keyword evidence="11" id="KW-0670">Pyruvate</keyword>
<keyword evidence="14" id="KW-1185">Reference proteome</keyword>
<evidence type="ECO:0000256" key="10">
    <source>
        <dbReference type="ARBA" id="ARBA00023152"/>
    </source>
</evidence>
<dbReference type="GO" id="GO:0004743">
    <property type="term" value="F:pyruvate kinase activity"/>
    <property type="evidence" value="ECO:0007669"/>
    <property type="project" value="UniProtKB-EC"/>
</dbReference>
<dbReference type="EC" id="2.7.1.40" evidence="3"/>
<evidence type="ECO:0000313" key="13">
    <source>
        <dbReference type="EMBL" id="RJL20435.1"/>
    </source>
</evidence>
<dbReference type="EMBL" id="QZEW01000010">
    <property type="protein sequence ID" value="RJL20435.1"/>
    <property type="molecule type" value="Genomic_DNA"/>
</dbReference>
<dbReference type="GO" id="GO:0000287">
    <property type="term" value="F:magnesium ion binding"/>
    <property type="evidence" value="ECO:0007669"/>
    <property type="project" value="InterPro"/>
</dbReference>
<evidence type="ECO:0000256" key="3">
    <source>
        <dbReference type="ARBA" id="ARBA00012142"/>
    </source>
</evidence>
<dbReference type="InterPro" id="IPR040442">
    <property type="entry name" value="Pyrv_kinase-like_dom_sf"/>
</dbReference>
<evidence type="ECO:0000256" key="7">
    <source>
        <dbReference type="ARBA" id="ARBA00022777"/>
    </source>
</evidence>